<dbReference type="OrthoDB" id="2209674at2759"/>
<organism evidence="1 2">
    <name type="scientific">Hesseltinella vesiculosa</name>
    <dbReference type="NCBI Taxonomy" id="101127"/>
    <lineage>
        <taxon>Eukaryota</taxon>
        <taxon>Fungi</taxon>
        <taxon>Fungi incertae sedis</taxon>
        <taxon>Mucoromycota</taxon>
        <taxon>Mucoromycotina</taxon>
        <taxon>Mucoromycetes</taxon>
        <taxon>Mucorales</taxon>
        <taxon>Cunninghamellaceae</taxon>
        <taxon>Hesseltinella</taxon>
    </lineage>
</organism>
<reference evidence="1 2" key="1">
    <citation type="submission" date="2016-07" db="EMBL/GenBank/DDBJ databases">
        <title>Pervasive Adenine N6-methylation of Active Genes in Fungi.</title>
        <authorList>
            <consortium name="DOE Joint Genome Institute"/>
            <person name="Mondo S.J."/>
            <person name="Dannebaum R.O."/>
            <person name="Kuo R.C."/>
            <person name="Labutti K."/>
            <person name="Haridas S."/>
            <person name="Kuo A."/>
            <person name="Salamov A."/>
            <person name="Ahrendt S.R."/>
            <person name="Lipzen A."/>
            <person name="Sullivan W."/>
            <person name="Andreopoulos W.B."/>
            <person name="Clum A."/>
            <person name="Lindquist E."/>
            <person name="Daum C."/>
            <person name="Ramamoorthy G.K."/>
            <person name="Gryganskyi A."/>
            <person name="Culley D."/>
            <person name="Magnuson J.K."/>
            <person name="James T.Y."/>
            <person name="O'Malley M.A."/>
            <person name="Stajich J.E."/>
            <person name="Spatafora J.W."/>
            <person name="Visel A."/>
            <person name="Grigoriev I.V."/>
        </authorList>
    </citation>
    <scope>NUCLEOTIDE SEQUENCE [LARGE SCALE GENOMIC DNA]</scope>
    <source>
        <strain evidence="1 2">NRRL 3301</strain>
    </source>
</reference>
<protein>
    <submittedName>
        <fullName evidence="1">Uncharacterized protein</fullName>
    </submittedName>
</protein>
<evidence type="ECO:0000313" key="2">
    <source>
        <dbReference type="Proteomes" id="UP000242146"/>
    </source>
</evidence>
<keyword evidence="2" id="KW-1185">Reference proteome</keyword>
<evidence type="ECO:0000313" key="1">
    <source>
        <dbReference type="EMBL" id="ORX58067.1"/>
    </source>
</evidence>
<sequence>MDGPLFEQDFVIKFWAPIIETSFRQTSIVPRWGETIPGLLLANHLVPPDQVPTVLYPFCLITAFEFQLLTLRLGFDGLYFVDKVSTCWFPTTIHEVCNGGIQTVLQTINELVNLSNDVKIIQEKPTATSLSASDKMPPPLSAVTPMSWTRRMTFD</sequence>
<name>A0A1X2GNS3_9FUNG</name>
<dbReference type="Proteomes" id="UP000242146">
    <property type="component" value="Unassembled WGS sequence"/>
</dbReference>
<comment type="caution">
    <text evidence="1">The sequence shown here is derived from an EMBL/GenBank/DDBJ whole genome shotgun (WGS) entry which is preliminary data.</text>
</comment>
<gene>
    <name evidence="1" type="ORF">DM01DRAFT_1343982</name>
</gene>
<accession>A0A1X2GNS3</accession>
<dbReference type="AlphaFoldDB" id="A0A1X2GNS3"/>
<proteinExistence type="predicted"/>
<dbReference type="EMBL" id="MCGT01000007">
    <property type="protein sequence ID" value="ORX58067.1"/>
    <property type="molecule type" value="Genomic_DNA"/>
</dbReference>